<dbReference type="CDD" id="cd01300">
    <property type="entry name" value="YtcJ_like"/>
    <property type="match status" value="1"/>
</dbReference>
<dbReference type="Pfam" id="PF07969">
    <property type="entry name" value="Amidohydro_3"/>
    <property type="match status" value="1"/>
</dbReference>
<keyword evidence="2" id="KW-0378">Hydrolase</keyword>
<protein>
    <submittedName>
        <fullName evidence="2">Amidohydrolase</fullName>
        <ecNumber evidence="2">3.5.-.-</ecNumber>
    </submittedName>
</protein>
<dbReference type="SUPFAM" id="SSF51556">
    <property type="entry name" value="Metallo-dependent hydrolases"/>
    <property type="match status" value="1"/>
</dbReference>
<dbReference type="RefSeq" id="WP_124564333.1">
    <property type="nucleotide sequence ID" value="NZ_JARRRY010000002.1"/>
</dbReference>
<reference evidence="2 3" key="1">
    <citation type="submission" date="2023-04" db="EMBL/GenBank/DDBJ databases">
        <title>Ectobacillus antri isolated from activated sludge.</title>
        <authorList>
            <person name="Yan P."/>
            <person name="Liu X."/>
        </authorList>
    </citation>
    <scope>NUCLEOTIDE SEQUENCE [LARGE SCALE GENOMIC DNA]</scope>
    <source>
        <strain evidence="2 3">C18H</strain>
    </source>
</reference>
<dbReference type="EMBL" id="JARULN010000003">
    <property type="protein sequence ID" value="MDG5753555.1"/>
    <property type="molecule type" value="Genomic_DNA"/>
</dbReference>
<dbReference type="Gene3D" id="3.20.20.140">
    <property type="entry name" value="Metal-dependent hydrolases"/>
    <property type="match status" value="1"/>
</dbReference>
<dbReference type="EC" id="3.5.-.-" evidence="2"/>
<gene>
    <name evidence="2" type="ORF">P6P90_06140</name>
</gene>
<evidence type="ECO:0000313" key="2">
    <source>
        <dbReference type="EMBL" id="MDG5753555.1"/>
    </source>
</evidence>
<keyword evidence="3" id="KW-1185">Reference proteome</keyword>
<dbReference type="InterPro" id="IPR011059">
    <property type="entry name" value="Metal-dep_hydrolase_composite"/>
</dbReference>
<name>A0ABT6H2C1_9BACI</name>
<dbReference type="InterPro" id="IPR013108">
    <property type="entry name" value="Amidohydro_3"/>
</dbReference>
<dbReference type="PANTHER" id="PTHR22642">
    <property type="entry name" value="IMIDAZOLONEPROPIONASE"/>
    <property type="match status" value="1"/>
</dbReference>
<dbReference type="InterPro" id="IPR033932">
    <property type="entry name" value="YtcJ-like"/>
</dbReference>
<evidence type="ECO:0000259" key="1">
    <source>
        <dbReference type="Pfam" id="PF07969"/>
    </source>
</evidence>
<dbReference type="Gene3D" id="3.10.310.70">
    <property type="match status" value="1"/>
</dbReference>
<feature type="domain" description="Amidohydrolase 3" evidence="1">
    <location>
        <begin position="50"/>
        <end position="515"/>
    </location>
</feature>
<sequence>MGELWYGGRIYTMEQEGETVEAVYVANGKIVETGTAEALSRTYQVDTYHDLQGQVMLPGLTDSHMHLIGHGERLMRLDLSYCTSYEEMLGLIADKAANTPSGEWIIGEGWNENAFTDCKTIHKKDLDRITSEHPIVLKRMCRHVVLVNSYVLDQLQLPKDNPKGGKIGRDITGEPNGLLYERAQELLDDMMPTQSDAYLQKALETAVADCYSKGLVGCHTEDLNYYGGFAQTYHAFVKGLSDKPFKAHLLVHHEVVDELPQYESTRYIEFGAMKIFADGSLGGRTALLSEPYADEDTKGVAVFEREELAQLVKKAREMGLTVAVHTIGDLSFEYIVEAIEKHPPYPGQRDRIIHCQVLRKDLIERAKLLPVVLDLQPVFVTSDFPSVIEKLGPDRLQYAYAWKTLLQEGFMCAGGSDAPIEDVNPFLGIYGAVTRKSLFDGMVYMPEERLSVFEALQLFTIGSALAIYKENERGKIVPGYDADFTIIDRDPFTIEADELLHIKACMTVVDGKIVYNK</sequence>
<dbReference type="SUPFAM" id="SSF51338">
    <property type="entry name" value="Composite domain of metallo-dependent hydrolases"/>
    <property type="match status" value="1"/>
</dbReference>
<dbReference type="Gene3D" id="2.30.40.10">
    <property type="entry name" value="Urease, subunit C, domain 1"/>
    <property type="match status" value="1"/>
</dbReference>
<organism evidence="2 3">
    <name type="scientific">Ectobacillus antri</name>
    <dbReference type="NCBI Taxonomy" id="2486280"/>
    <lineage>
        <taxon>Bacteria</taxon>
        <taxon>Bacillati</taxon>
        <taxon>Bacillota</taxon>
        <taxon>Bacilli</taxon>
        <taxon>Bacillales</taxon>
        <taxon>Bacillaceae</taxon>
        <taxon>Ectobacillus</taxon>
    </lineage>
</organism>
<evidence type="ECO:0000313" key="3">
    <source>
        <dbReference type="Proteomes" id="UP001218246"/>
    </source>
</evidence>
<dbReference type="GO" id="GO:0016787">
    <property type="term" value="F:hydrolase activity"/>
    <property type="evidence" value="ECO:0007669"/>
    <property type="project" value="UniProtKB-KW"/>
</dbReference>
<proteinExistence type="predicted"/>
<dbReference type="PANTHER" id="PTHR22642:SF2">
    <property type="entry name" value="PROTEIN LONG AFTER FAR-RED 3"/>
    <property type="match status" value="1"/>
</dbReference>
<dbReference type="Proteomes" id="UP001218246">
    <property type="component" value="Unassembled WGS sequence"/>
</dbReference>
<accession>A0ABT6H2C1</accession>
<comment type="caution">
    <text evidence="2">The sequence shown here is derived from an EMBL/GenBank/DDBJ whole genome shotgun (WGS) entry which is preliminary data.</text>
</comment>
<dbReference type="InterPro" id="IPR032466">
    <property type="entry name" value="Metal_Hydrolase"/>
</dbReference>